<dbReference type="EMBL" id="CACVBM020001096">
    <property type="protein sequence ID" value="CAA7030521.1"/>
    <property type="molecule type" value="Genomic_DNA"/>
</dbReference>
<dbReference type="GO" id="GO:0010468">
    <property type="term" value="P:regulation of gene expression"/>
    <property type="evidence" value="ECO:0007669"/>
    <property type="project" value="InterPro"/>
</dbReference>
<gene>
    <name evidence="1" type="ORF">MERR_LOCUS17756</name>
</gene>
<dbReference type="GO" id="GO:0005777">
    <property type="term" value="C:peroxisome"/>
    <property type="evidence" value="ECO:0007669"/>
    <property type="project" value="InterPro"/>
</dbReference>
<organism evidence="1 2">
    <name type="scientific">Microthlaspi erraticum</name>
    <dbReference type="NCBI Taxonomy" id="1685480"/>
    <lineage>
        <taxon>Eukaryota</taxon>
        <taxon>Viridiplantae</taxon>
        <taxon>Streptophyta</taxon>
        <taxon>Embryophyta</taxon>
        <taxon>Tracheophyta</taxon>
        <taxon>Spermatophyta</taxon>
        <taxon>Magnoliopsida</taxon>
        <taxon>eudicotyledons</taxon>
        <taxon>Gunneridae</taxon>
        <taxon>Pentapetalae</taxon>
        <taxon>rosids</taxon>
        <taxon>malvids</taxon>
        <taxon>Brassicales</taxon>
        <taxon>Brassicaceae</taxon>
        <taxon>Coluteocarpeae</taxon>
        <taxon>Microthlaspi</taxon>
    </lineage>
</organism>
<evidence type="ECO:0008006" key="3">
    <source>
        <dbReference type="Google" id="ProtNLM"/>
    </source>
</evidence>
<keyword evidence="2" id="KW-1185">Reference proteome</keyword>
<comment type="caution">
    <text evidence="1">The sequence shown here is derived from an EMBL/GenBank/DDBJ whole genome shotgun (WGS) entry which is preliminary data.</text>
</comment>
<reference evidence="1" key="1">
    <citation type="submission" date="2020-01" db="EMBL/GenBank/DDBJ databases">
        <authorList>
            <person name="Mishra B."/>
        </authorList>
    </citation>
    <scope>NUCLEOTIDE SEQUENCE [LARGE SCALE GENOMIC DNA]</scope>
</reference>
<protein>
    <recommendedName>
        <fullName evidence="3">NYN domain-containing protein</fullName>
    </recommendedName>
</protein>
<proteinExistence type="predicted"/>
<dbReference type="PANTHER" id="PTHR14379:SF7">
    <property type="entry name" value="ENDONUCLEASE OR GLYCOSYL HYDROLASE-RELATED"/>
    <property type="match status" value="1"/>
</dbReference>
<evidence type="ECO:0000313" key="1">
    <source>
        <dbReference type="EMBL" id="CAA7030521.1"/>
    </source>
</evidence>
<name>A0A6D2IZH8_9BRAS</name>
<dbReference type="InterPro" id="IPR024768">
    <property type="entry name" value="Marf1"/>
</dbReference>
<dbReference type="AlphaFoldDB" id="A0A6D2IZH8"/>
<evidence type="ECO:0000313" key="2">
    <source>
        <dbReference type="Proteomes" id="UP000467841"/>
    </source>
</evidence>
<accession>A0A6D2IZH8</accession>
<dbReference type="PANTHER" id="PTHR14379">
    <property type="entry name" value="LIMKAIN B LKAP"/>
    <property type="match status" value="1"/>
</dbReference>
<dbReference type="Proteomes" id="UP000467841">
    <property type="component" value="Unassembled WGS sequence"/>
</dbReference>
<sequence>MSGPGRGRGRGLGRVSLFNDLSEVETGVFWNMAECPIPEGMDITSVVGNITKSLNGEGFNGRITVYAYDDISRYGQSYTDANVITNRLHLGDGDENLMMTISDFLCWAARHRAPANIMVESREIFDDSIDKAWLWDHLASGRPALSPPPNSFWEYVTAFRIPPHPDFPLGPWEPVRVYRNSALIPPPTDSLTELEETLIFDDEGRITGRRLCKSMQTKFMELNLKEISSDEAHGLIQQVS</sequence>